<keyword evidence="3" id="KW-1185">Reference proteome</keyword>
<proteinExistence type="predicted"/>
<feature type="region of interest" description="Disordered" evidence="1">
    <location>
        <begin position="203"/>
        <end position="225"/>
    </location>
</feature>
<protein>
    <submittedName>
        <fullName evidence="2">Uncharacterized protein</fullName>
    </submittedName>
</protein>
<organism evidence="2 3">
    <name type="scientific">Synaphobranchus kaupii</name>
    <name type="common">Kaup's arrowtooth eel</name>
    <dbReference type="NCBI Taxonomy" id="118154"/>
    <lineage>
        <taxon>Eukaryota</taxon>
        <taxon>Metazoa</taxon>
        <taxon>Chordata</taxon>
        <taxon>Craniata</taxon>
        <taxon>Vertebrata</taxon>
        <taxon>Euteleostomi</taxon>
        <taxon>Actinopterygii</taxon>
        <taxon>Neopterygii</taxon>
        <taxon>Teleostei</taxon>
        <taxon>Anguilliformes</taxon>
        <taxon>Synaphobranchidae</taxon>
        <taxon>Synaphobranchus</taxon>
    </lineage>
</organism>
<accession>A0A9Q1FCI9</accession>
<dbReference type="Proteomes" id="UP001152622">
    <property type="component" value="Chromosome 6"/>
</dbReference>
<evidence type="ECO:0000256" key="1">
    <source>
        <dbReference type="SAM" id="MobiDB-lite"/>
    </source>
</evidence>
<evidence type="ECO:0000313" key="3">
    <source>
        <dbReference type="Proteomes" id="UP001152622"/>
    </source>
</evidence>
<gene>
    <name evidence="2" type="ORF">SKAU_G00184880</name>
</gene>
<evidence type="ECO:0000313" key="2">
    <source>
        <dbReference type="EMBL" id="KAJ8355694.1"/>
    </source>
</evidence>
<comment type="caution">
    <text evidence="2">The sequence shown here is derived from an EMBL/GenBank/DDBJ whole genome shotgun (WGS) entry which is preliminary data.</text>
</comment>
<reference evidence="2" key="1">
    <citation type="journal article" date="2023" name="Science">
        <title>Genome structures resolve the early diversification of teleost fishes.</title>
        <authorList>
            <person name="Parey E."/>
            <person name="Louis A."/>
            <person name="Montfort J."/>
            <person name="Bouchez O."/>
            <person name="Roques C."/>
            <person name="Iampietro C."/>
            <person name="Lluch J."/>
            <person name="Castinel A."/>
            <person name="Donnadieu C."/>
            <person name="Desvignes T."/>
            <person name="Floi Bucao C."/>
            <person name="Jouanno E."/>
            <person name="Wen M."/>
            <person name="Mejri S."/>
            <person name="Dirks R."/>
            <person name="Jansen H."/>
            <person name="Henkel C."/>
            <person name="Chen W.J."/>
            <person name="Zahm M."/>
            <person name="Cabau C."/>
            <person name="Klopp C."/>
            <person name="Thompson A.W."/>
            <person name="Robinson-Rechavi M."/>
            <person name="Braasch I."/>
            <person name="Lecointre G."/>
            <person name="Bobe J."/>
            <person name="Postlethwait J.H."/>
            <person name="Berthelot C."/>
            <person name="Roest Crollius H."/>
            <person name="Guiguen Y."/>
        </authorList>
    </citation>
    <scope>NUCLEOTIDE SEQUENCE</scope>
    <source>
        <strain evidence="2">WJC10195</strain>
    </source>
</reference>
<dbReference type="AlphaFoldDB" id="A0A9Q1FCI9"/>
<dbReference type="EMBL" id="JAINUF010000006">
    <property type="protein sequence ID" value="KAJ8355694.1"/>
    <property type="molecule type" value="Genomic_DNA"/>
</dbReference>
<sequence>MRIYAGVPSVFFTGTAHRFPKHNVYRTPGPNRRQFEVQGTKKCAQRNDYFVLLSTKRDGETHEAAETAVKEGPGYRAKLGLQLRYVQTARPCLKLQANWLALQGGNKRNLHFGGIVTVRYGAKRPESRCNRAVRTHTLTPRAHLRWNMVGVTATPHKCAHPVSRSNRYTLPMVRSDHVGDRCHTPRSQLIRNRPMSFVRTRRLRRPQTRPQSACSVPSDRRSRKRPVSESFFPSCALREWEACCHGDAHISDLRGAQG</sequence>
<name>A0A9Q1FCI9_SYNKA</name>